<accession>A0A9D2TS98</accession>
<dbReference type="Gene3D" id="3.30.230.30">
    <property type="entry name" value="Impact, N-terminal domain"/>
    <property type="match status" value="1"/>
</dbReference>
<dbReference type="InterPro" id="IPR023582">
    <property type="entry name" value="Impact"/>
</dbReference>
<comment type="caution">
    <text evidence="4">The sequence shown here is derived from an EMBL/GenBank/DDBJ whole genome shotgun (WGS) entry which is preliminary data.</text>
</comment>
<reference evidence="4" key="2">
    <citation type="submission" date="2021-04" db="EMBL/GenBank/DDBJ databases">
        <authorList>
            <person name="Gilroy R."/>
        </authorList>
    </citation>
    <scope>NUCLEOTIDE SEQUENCE</scope>
    <source>
        <strain evidence="4">ChiBcec1-1630</strain>
    </source>
</reference>
<evidence type="ECO:0000259" key="3">
    <source>
        <dbReference type="Pfam" id="PF09186"/>
    </source>
</evidence>
<dbReference type="InterPro" id="IPR020569">
    <property type="entry name" value="UPF0029_Impact_CS"/>
</dbReference>
<dbReference type="InterPro" id="IPR036956">
    <property type="entry name" value="Impact_N_sf"/>
</dbReference>
<dbReference type="GO" id="GO:0005737">
    <property type="term" value="C:cytoplasm"/>
    <property type="evidence" value="ECO:0007669"/>
    <property type="project" value="TreeGrafter"/>
</dbReference>
<dbReference type="Pfam" id="PF01205">
    <property type="entry name" value="Impact_N"/>
    <property type="match status" value="1"/>
</dbReference>
<dbReference type="Gene3D" id="3.30.70.240">
    <property type="match status" value="1"/>
</dbReference>
<dbReference type="GO" id="GO:0006446">
    <property type="term" value="P:regulation of translational initiation"/>
    <property type="evidence" value="ECO:0007669"/>
    <property type="project" value="TreeGrafter"/>
</dbReference>
<sequence length="215" mass="23542">MEKKENFPPFRCVLEGGCGEIVEKKSRFLATVRPVETEEEASAFIEEMKKKYWDATHNCSAFVIGRRGEITRCSDDGEPSGTAGRPMLEVLLKEGICNTAVVVTRYFGGTLLGTGGLVRAYGAAVKEGLKHSGVVTMRYGTRLQVTVNYPDVGRIQHLAAGEGAAQESAEYGVNVRFVLAAPAEDEERICRSITEATDARAEIEILSHGYYVDRD</sequence>
<dbReference type="InterPro" id="IPR015269">
    <property type="entry name" value="UPF0029_Impact_C"/>
</dbReference>
<evidence type="ECO:0000256" key="1">
    <source>
        <dbReference type="ARBA" id="ARBA00007665"/>
    </source>
</evidence>
<dbReference type="PROSITE" id="PS00910">
    <property type="entry name" value="UPF0029"/>
    <property type="match status" value="1"/>
</dbReference>
<gene>
    <name evidence="4" type="ORF">H9926_06640</name>
</gene>
<dbReference type="Proteomes" id="UP000823922">
    <property type="component" value="Unassembled WGS sequence"/>
</dbReference>
<organism evidence="4 5">
    <name type="scientific">Candidatus Eisenbergiella intestinigallinarum</name>
    <dbReference type="NCBI Taxonomy" id="2838549"/>
    <lineage>
        <taxon>Bacteria</taxon>
        <taxon>Bacillati</taxon>
        <taxon>Bacillota</taxon>
        <taxon>Clostridia</taxon>
        <taxon>Lachnospirales</taxon>
        <taxon>Lachnospiraceae</taxon>
        <taxon>Eisenbergiella</taxon>
    </lineage>
</organism>
<evidence type="ECO:0000313" key="5">
    <source>
        <dbReference type="Proteomes" id="UP000823922"/>
    </source>
</evidence>
<evidence type="ECO:0000313" key="4">
    <source>
        <dbReference type="EMBL" id="HJC87673.1"/>
    </source>
</evidence>
<dbReference type="SUPFAM" id="SSF54211">
    <property type="entry name" value="Ribosomal protein S5 domain 2-like"/>
    <property type="match status" value="1"/>
</dbReference>
<evidence type="ECO:0000259" key="2">
    <source>
        <dbReference type="Pfam" id="PF01205"/>
    </source>
</evidence>
<protein>
    <submittedName>
        <fullName evidence="4">YigZ family protein</fullName>
    </submittedName>
</protein>
<reference evidence="4" key="1">
    <citation type="journal article" date="2021" name="PeerJ">
        <title>Extensive microbial diversity within the chicken gut microbiome revealed by metagenomics and culture.</title>
        <authorList>
            <person name="Gilroy R."/>
            <person name="Ravi A."/>
            <person name="Getino M."/>
            <person name="Pursley I."/>
            <person name="Horton D.L."/>
            <person name="Alikhan N.F."/>
            <person name="Baker D."/>
            <person name="Gharbi K."/>
            <person name="Hall N."/>
            <person name="Watson M."/>
            <person name="Adriaenssens E.M."/>
            <person name="Foster-Nyarko E."/>
            <person name="Jarju S."/>
            <person name="Secka A."/>
            <person name="Antonio M."/>
            <person name="Oren A."/>
            <person name="Chaudhuri R.R."/>
            <person name="La Ragione R."/>
            <person name="Hildebrand F."/>
            <person name="Pallen M.J."/>
        </authorList>
    </citation>
    <scope>NUCLEOTIDE SEQUENCE</scope>
    <source>
        <strain evidence="4">ChiBcec1-1630</strain>
    </source>
</reference>
<name>A0A9D2TS98_9FIRM</name>
<feature type="domain" description="UPF0029" evidence="3">
    <location>
        <begin position="145"/>
        <end position="200"/>
    </location>
</feature>
<dbReference type="NCBIfam" id="TIGR00257">
    <property type="entry name" value="IMPACT_YIGZ"/>
    <property type="match status" value="1"/>
</dbReference>
<dbReference type="InterPro" id="IPR015796">
    <property type="entry name" value="Impact_YigZ-like"/>
</dbReference>
<proteinExistence type="inferred from homology"/>
<comment type="similarity">
    <text evidence="1">Belongs to the IMPACT family.</text>
</comment>
<feature type="domain" description="Impact N-terminal" evidence="2">
    <location>
        <begin position="24"/>
        <end position="128"/>
    </location>
</feature>
<dbReference type="Pfam" id="PF09186">
    <property type="entry name" value="DUF1949"/>
    <property type="match status" value="1"/>
</dbReference>
<dbReference type="PANTHER" id="PTHR16301:SF20">
    <property type="entry name" value="IMPACT FAMILY MEMBER YIGZ"/>
    <property type="match status" value="1"/>
</dbReference>
<dbReference type="PANTHER" id="PTHR16301">
    <property type="entry name" value="IMPACT-RELATED"/>
    <property type="match status" value="1"/>
</dbReference>
<dbReference type="EMBL" id="DWVS01000167">
    <property type="protein sequence ID" value="HJC87673.1"/>
    <property type="molecule type" value="Genomic_DNA"/>
</dbReference>
<dbReference type="SUPFAM" id="SSF54980">
    <property type="entry name" value="EF-G C-terminal domain-like"/>
    <property type="match status" value="1"/>
</dbReference>
<dbReference type="InterPro" id="IPR020568">
    <property type="entry name" value="Ribosomal_Su5_D2-typ_SF"/>
</dbReference>
<dbReference type="AlphaFoldDB" id="A0A9D2TS98"/>
<dbReference type="InterPro" id="IPR001498">
    <property type="entry name" value="Impact_N"/>
</dbReference>
<dbReference type="InterPro" id="IPR035647">
    <property type="entry name" value="EFG_III/V"/>
</dbReference>